<dbReference type="Pfam" id="PF02065">
    <property type="entry name" value="Melibiase"/>
    <property type="match status" value="1"/>
</dbReference>
<dbReference type="RefSeq" id="WP_176613594.1">
    <property type="nucleotide sequence ID" value="NZ_JABXXR010000055.1"/>
</dbReference>
<reference evidence="1 2" key="1">
    <citation type="submission" date="2020-06" db="EMBL/GenBank/DDBJ databases">
        <title>Description of novel acetic acid bacteria.</title>
        <authorList>
            <person name="Sombolestani A."/>
        </authorList>
    </citation>
    <scope>NUCLEOTIDE SEQUENCE [LARGE SCALE GENOMIC DNA]</scope>
    <source>
        <strain evidence="1 2">LMG 27010</strain>
    </source>
</reference>
<proteinExistence type="predicted"/>
<evidence type="ECO:0000313" key="2">
    <source>
        <dbReference type="Proteomes" id="UP000585665"/>
    </source>
</evidence>
<dbReference type="EMBL" id="JABXXR010000055">
    <property type="protein sequence ID" value="NVN40638.1"/>
    <property type="molecule type" value="Genomic_DNA"/>
</dbReference>
<evidence type="ECO:0000313" key="1">
    <source>
        <dbReference type="EMBL" id="NVN40638.1"/>
    </source>
</evidence>
<dbReference type="InterPro" id="IPR013785">
    <property type="entry name" value="Aldolase_TIM"/>
</dbReference>
<organism evidence="1 2">
    <name type="scientific">Ameyamaea chiangmaiensis</name>
    <dbReference type="NCBI Taxonomy" id="442969"/>
    <lineage>
        <taxon>Bacteria</taxon>
        <taxon>Pseudomonadati</taxon>
        <taxon>Pseudomonadota</taxon>
        <taxon>Alphaproteobacteria</taxon>
        <taxon>Acetobacterales</taxon>
        <taxon>Acetobacteraceae</taxon>
        <taxon>Ameyamaea</taxon>
    </lineage>
</organism>
<dbReference type="Gene3D" id="3.20.20.70">
    <property type="entry name" value="Aldolase class I"/>
    <property type="match status" value="1"/>
</dbReference>
<dbReference type="Proteomes" id="UP000585665">
    <property type="component" value="Unassembled WGS sequence"/>
</dbReference>
<keyword evidence="2" id="KW-1185">Reference proteome</keyword>
<dbReference type="AlphaFoldDB" id="A0A850P9P8"/>
<gene>
    <name evidence="1" type="ORF">HUK82_08690</name>
</gene>
<dbReference type="SUPFAM" id="SSF51445">
    <property type="entry name" value="(Trans)glycosidases"/>
    <property type="match status" value="1"/>
</dbReference>
<protein>
    <submittedName>
        <fullName evidence="1">Alpha-galactosidase</fullName>
    </submittedName>
</protein>
<sequence length="245" mass="27071">MPCGTGWTPRTRRWRSKVAGRADWGAIAHTQRVWTSDNTAAVDRLCIQGQAWHVLSPEVTGCHISASLNWLDKRETSLDFRAAIVLFGHLGLELDPLHLDAGERDQLRQWVALHKRLRPVLHAGVALFGEDSATRVNRGVTRHDGGTGIYLVAQRDWPSVRLPAPACLPGLAPKTRYRVTVPAPQHIQTRRPSAVQETLLREGLVMDGAILSEVGVFLPQMPPQSALVPECQALWRDMGNDDAGI</sequence>
<name>A0A850P9P8_9PROT</name>
<comment type="caution">
    <text evidence="1">The sequence shown here is derived from an EMBL/GenBank/DDBJ whole genome shotgun (WGS) entry which is preliminary data.</text>
</comment>
<dbReference type="InterPro" id="IPR017853">
    <property type="entry name" value="GH"/>
</dbReference>
<accession>A0A850P9P8</accession>